<gene>
    <name evidence="1" type="ORF">LQ50_02150</name>
</gene>
<dbReference type="EMBL" id="JRJU01000002">
    <property type="protein sequence ID" value="KHF41539.1"/>
    <property type="molecule type" value="Genomic_DNA"/>
</dbReference>
<evidence type="ECO:0000313" key="1">
    <source>
        <dbReference type="EMBL" id="KHF41539.1"/>
    </source>
</evidence>
<protein>
    <submittedName>
        <fullName evidence="1">Uncharacterized protein</fullName>
    </submittedName>
</protein>
<proteinExistence type="predicted"/>
<dbReference type="STRING" id="333138.LQ50_02150"/>
<name>A0A0B0IN94_9BACI</name>
<reference evidence="1 2" key="1">
    <citation type="submission" date="2014-09" db="EMBL/GenBank/DDBJ databases">
        <title>Genome sequencing and annotation of Bacillus Okhensis strain Kh10-101T.</title>
        <authorList>
            <person name="Prakash J.S."/>
        </authorList>
    </citation>
    <scope>NUCLEOTIDE SEQUENCE [LARGE SCALE GENOMIC DNA]</scope>
    <source>
        <strain evidence="2">Kh10-101T</strain>
    </source>
</reference>
<dbReference type="Proteomes" id="UP000030832">
    <property type="component" value="Unassembled WGS sequence"/>
</dbReference>
<keyword evidence="2" id="KW-1185">Reference proteome</keyword>
<dbReference type="RefSeq" id="WP_034625556.1">
    <property type="nucleotide sequence ID" value="NZ_JRJU01000002.1"/>
</dbReference>
<organism evidence="1 2">
    <name type="scientific">Halalkalibacter okhensis</name>
    <dbReference type="NCBI Taxonomy" id="333138"/>
    <lineage>
        <taxon>Bacteria</taxon>
        <taxon>Bacillati</taxon>
        <taxon>Bacillota</taxon>
        <taxon>Bacilli</taxon>
        <taxon>Bacillales</taxon>
        <taxon>Bacillaceae</taxon>
        <taxon>Halalkalibacter</taxon>
    </lineage>
</organism>
<dbReference type="eggNOG" id="COG0042">
    <property type="taxonomic scope" value="Bacteria"/>
</dbReference>
<accession>A0A0B0IN94</accession>
<comment type="caution">
    <text evidence="1">The sequence shown here is derived from an EMBL/GenBank/DDBJ whole genome shotgun (WGS) entry which is preliminary data.</text>
</comment>
<evidence type="ECO:0000313" key="2">
    <source>
        <dbReference type="Proteomes" id="UP000030832"/>
    </source>
</evidence>
<sequence length="66" mass="7642">MHLDLYDQDSKGLVTSPFKFLHRFFKIYVSGFRGASELSNQLMNRVNRGKRALLDDFELKSVDTGM</sequence>
<dbReference type="AlphaFoldDB" id="A0A0B0IN94"/>